<dbReference type="InterPro" id="IPR023232">
    <property type="entry name" value="Glyco_hydro_2_AS"/>
</dbReference>
<evidence type="ECO:0000256" key="3">
    <source>
        <dbReference type="ARBA" id="ARBA00016205"/>
    </source>
</evidence>
<evidence type="ECO:0000313" key="11">
    <source>
        <dbReference type="EMBL" id="MET4538477.1"/>
    </source>
</evidence>
<dbReference type="InterPro" id="IPR023230">
    <property type="entry name" value="Glyco_hydro_2_CS"/>
</dbReference>
<evidence type="ECO:0000259" key="9">
    <source>
        <dbReference type="Pfam" id="PF02836"/>
    </source>
</evidence>
<sequence>MLKPRSTITRELINLDGLWRFAVENPNVPEPWKGVLGGNLEAAVPSSYNDLFADQKIRDHVGWVWYQRTVRVPRGWTGERVLLRLDAATHEGKVYVDDVLVARHVGGYTPFEADITDHLSPGDEFRLTVGVNNELTSATIPPGSISVSQDGRRQQTYLHDFYNYAGLARSVWLYSKPERHISDITVVTGVIGRTGVIDYSVETSHKTPVRVRVLDAAGHEVSSAEGTQGTLTIEDVSLWRPGVAYLYNLVVELLDGEDVIDSYTEPFGVRTVEVRGTQFLINGEPFYFTGFGKHEDTAVRGKGHDNAYLVHDFQLLDWVGANSFRTSHYPYAEEVLEFADRHGIVVVDETAAVGLNLGVQGGLTGVGPKPTFSPETFNHETQAAHAQHLREVISRDKNHPSVVMWSIANEPASNEDGAREFFEPLVQLARELDPTRPLTYAAVMFATFQNDKIADLFDVLSINRYYGWYIFTGDLQSAEIYLERDLRGWVEAFGKPIMMSEYGADTMPGQHSIWDMPWSEEYQQSFLDMNHRVFDRIDGFVGEHVWNFADFQTSNGIHRVDGNRKGVFSRDRKPKASAHTLRARWTGLNGAKPSVDDTEETEVLENGTTGLDAAPALEGAK</sequence>
<dbReference type="PRINTS" id="PR00132">
    <property type="entry name" value="GLHYDRLASE2"/>
</dbReference>
<dbReference type="SUPFAM" id="SSF49785">
    <property type="entry name" value="Galactose-binding domain-like"/>
    <property type="match status" value="1"/>
</dbReference>
<dbReference type="SUPFAM" id="SSF49303">
    <property type="entry name" value="beta-Galactosidase/glucuronidase domain"/>
    <property type="match status" value="1"/>
</dbReference>
<dbReference type="InterPro" id="IPR008979">
    <property type="entry name" value="Galactose-bd-like_sf"/>
</dbReference>
<dbReference type="PROSITE" id="PS00719">
    <property type="entry name" value="GLYCOSYL_HYDROL_F2_1"/>
    <property type="match status" value="1"/>
</dbReference>
<keyword evidence="4 6" id="KW-0378">Hydrolase</keyword>
<dbReference type="Pfam" id="PF02836">
    <property type="entry name" value="Glyco_hydro_2_C"/>
    <property type="match status" value="1"/>
</dbReference>
<dbReference type="SUPFAM" id="SSF51445">
    <property type="entry name" value="(Trans)glycosidases"/>
    <property type="match status" value="1"/>
</dbReference>
<accession>A0ABV2P144</accession>
<dbReference type="Proteomes" id="UP001549307">
    <property type="component" value="Unassembled WGS sequence"/>
</dbReference>
<organism evidence="11 12">
    <name type="scientific">Arthrobacter bambusae</name>
    <dbReference type="NCBI Taxonomy" id="1338426"/>
    <lineage>
        <taxon>Bacteria</taxon>
        <taxon>Bacillati</taxon>
        <taxon>Actinomycetota</taxon>
        <taxon>Actinomycetes</taxon>
        <taxon>Micrococcales</taxon>
        <taxon>Micrococcaceae</taxon>
        <taxon>Arthrobacter</taxon>
    </lineage>
</organism>
<proteinExistence type="inferred from homology"/>
<evidence type="ECO:0000256" key="1">
    <source>
        <dbReference type="ARBA" id="ARBA00007401"/>
    </source>
</evidence>
<dbReference type="Gene3D" id="3.20.20.80">
    <property type="entry name" value="Glycosidases"/>
    <property type="match status" value="1"/>
</dbReference>
<dbReference type="Gene3D" id="2.60.120.260">
    <property type="entry name" value="Galactose-binding domain-like"/>
    <property type="match status" value="1"/>
</dbReference>
<protein>
    <recommendedName>
        <fullName evidence="3">Beta-glucuronidase</fullName>
        <ecNumber evidence="2">3.2.1.31</ecNumber>
    </recommendedName>
</protein>
<evidence type="ECO:0000256" key="2">
    <source>
        <dbReference type="ARBA" id="ARBA00012761"/>
    </source>
</evidence>
<dbReference type="Pfam" id="PF02837">
    <property type="entry name" value="Glyco_hydro_2_N"/>
    <property type="match status" value="1"/>
</dbReference>
<dbReference type="InterPro" id="IPR006101">
    <property type="entry name" value="Glyco_hydro_2"/>
</dbReference>
<evidence type="ECO:0000256" key="4">
    <source>
        <dbReference type="ARBA" id="ARBA00022801"/>
    </source>
</evidence>
<name>A0ABV2P144_9MICC</name>
<keyword evidence="12" id="KW-1185">Reference proteome</keyword>
<evidence type="ECO:0000256" key="5">
    <source>
        <dbReference type="ARBA" id="ARBA00023295"/>
    </source>
</evidence>
<dbReference type="InterPro" id="IPR006104">
    <property type="entry name" value="Glyco_hydro_2_N"/>
</dbReference>
<feature type="region of interest" description="Disordered" evidence="7">
    <location>
        <begin position="588"/>
        <end position="621"/>
    </location>
</feature>
<dbReference type="Gene3D" id="2.60.40.10">
    <property type="entry name" value="Immunoglobulins"/>
    <property type="match status" value="1"/>
</dbReference>
<comment type="caution">
    <text evidence="11">The sequence shown here is derived from an EMBL/GenBank/DDBJ whole genome shotgun (WGS) entry which is preliminary data.</text>
</comment>
<evidence type="ECO:0000313" key="12">
    <source>
        <dbReference type="Proteomes" id="UP001549307"/>
    </source>
</evidence>
<keyword evidence="5 6" id="KW-0326">Glycosidase</keyword>
<dbReference type="EC" id="3.2.1.31" evidence="2"/>
<feature type="domain" description="Glycoside hydrolase family 2 catalytic" evidence="9">
    <location>
        <begin position="272"/>
        <end position="588"/>
    </location>
</feature>
<dbReference type="PANTHER" id="PTHR10066">
    <property type="entry name" value="BETA-GLUCURONIDASE"/>
    <property type="match status" value="1"/>
</dbReference>
<feature type="domain" description="Glycosyl hydrolases family 2 sugar binding" evidence="10">
    <location>
        <begin position="14"/>
        <end position="177"/>
    </location>
</feature>
<dbReference type="PROSITE" id="PS00608">
    <property type="entry name" value="GLYCOSYL_HYDROL_F2_2"/>
    <property type="match status" value="1"/>
</dbReference>
<dbReference type="GeneID" id="92751212"/>
<dbReference type="InterPro" id="IPR036156">
    <property type="entry name" value="Beta-gal/glucu_dom_sf"/>
</dbReference>
<dbReference type="InterPro" id="IPR006102">
    <property type="entry name" value="Ig-like_GH2"/>
</dbReference>
<dbReference type="GO" id="GO:0004566">
    <property type="term" value="F:beta-glucuronidase activity"/>
    <property type="evidence" value="ECO:0007669"/>
    <property type="project" value="UniProtKB-EC"/>
</dbReference>
<dbReference type="NCBIfam" id="NF007538">
    <property type="entry name" value="PRK10150.1"/>
    <property type="match status" value="1"/>
</dbReference>
<evidence type="ECO:0000259" key="8">
    <source>
        <dbReference type="Pfam" id="PF00703"/>
    </source>
</evidence>
<dbReference type="InterPro" id="IPR006103">
    <property type="entry name" value="Glyco_hydro_2_cat"/>
</dbReference>
<dbReference type="InterPro" id="IPR017853">
    <property type="entry name" value="GH"/>
</dbReference>
<evidence type="ECO:0000256" key="7">
    <source>
        <dbReference type="SAM" id="MobiDB-lite"/>
    </source>
</evidence>
<dbReference type="InterPro" id="IPR013783">
    <property type="entry name" value="Ig-like_fold"/>
</dbReference>
<gene>
    <name evidence="11" type="ORF">ABIE37_000232</name>
</gene>
<comment type="similarity">
    <text evidence="1 6">Belongs to the glycosyl hydrolase 2 family.</text>
</comment>
<feature type="domain" description="Glycoside hydrolase family 2 immunoglobulin-like beta-sandwich" evidence="8">
    <location>
        <begin position="191"/>
        <end position="270"/>
    </location>
</feature>
<reference evidence="11 12" key="1">
    <citation type="submission" date="2024-06" db="EMBL/GenBank/DDBJ databases">
        <title>Sorghum-associated microbial communities from plants grown in Nebraska, USA.</title>
        <authorList>
            <person name="Schachtman D."/>
        </authorList>
    </citation>
    <scope>NUCLEOTIDE SEQUENCE [LARGE SCALE GENOMIC DNA]</scope>
    <source>
        <strain evidence="11 12">3552</strain>
    </source>
</reference>
<evidence type="ECO:0000259" key="10">
    <source>
        <dbReference type="Pfam" id="PF02837"/>
    </source>
</evidence>
<dbReference type="EMBL" id="JBEPSN010000001">
    <property type="protein sequence ID" value="MET4538477.1"/>
    <property type="molecule type" value="Genomic_DNA"/>
</dbReference>
<evidence type="ECO:0000256" key="6">
    <source>
        <dbReference type="RuleBase" id="RU361154"/>
    </source>
</evidence>
<dbReference type="RefSeq" id="WP_354225929.1">
    <property type="nucleotide sequence ID" value="NZ_JBEPSN010000001.1"/>
</dbReference>
<dbReference type="PANTHER" id="PTHR10066:SF67">
    <property type="entry name" value="BETA-GLUCURONIDASE"/>
    <property type="match status" value="1"/>
</dbReference>
<dbReference type="Pfam" id="PF00703">
    <property type="entry name" value="Glyco_hydro_2"/>
    <property type="match status" value="1"/>
</dbReference>